<evidence type="ECO:0000313" key="3">
    <source>
        <dbReference type="Proteomes" id="UP000002669"/>
    </source>
</evidence>
<dbReference type="Proteomes" id="UP000002669">
    <property type="component" value="Unassembled WGS sequence"/>
</dbReference>
<dbReference type="eggNOG" id="ENOG502T1DB">
    <property type="taxonomic scope" value="Eukaryota"/>
</dbReference>
<feature type="compositionally biased region" description="Polar residues" evidence="1">
    <location>
        <begin position="121"/>
        <end position="138"/>
    </location>
</feature>
<evidence type="ECO:0000313" key="2">
    <source>
        <dbReference type="EMBL" id="EFR00912.1"/>
    </source>
</evidence>
<dbReference type="VEuPathDB" id="FungiDB:MGYG_03915"/>
<evidence type="ECO:0000256" key="1">
    <source>
        <dbReference type="SAM" id="MobiDB-lite"/>
    </source>
</evidence>
<protein>
    <submittedName>
        <fullName evidence="2">Uncharacterized protein</fullName>
    </submittedName>
</protein>
<keyword evidence="3" id="KW-1185">Reference proteome</keyword>
<organism evidence="3">
    <name type="scientific">Arthroderma gypseum (strain ATCC MYA-4604 / CBS 118893)</name>
    <name type="common">Microsporum gypseum</name>
    <dbReference type="NCBI Taxonomy" id="535722"/>
    <lineage>
        <taxon>Eukaryota</taxon>
        <taxon>Fungi</taxon>
        <taxon>Dikarya</taxon>
        <taxon>Ascomycota</taxon>
        <taxon>Pezizomycotina</taxon>
        <taxon>Eurotiomycetes</taxon>
        <taxon>Eurotiomycetidae</taxon>
        <taxon>Onygenales</taxon>
        <taxon>Arthrodermataceae</taxon>
        <taxon>Nannizzia</taxon>
    </lineage>
</organism>
<dbReference type="OMA" id="TWITESM"/>
<dbReference type="RefSeq" id="XP_003173742.1">
    <property type="nucleotide sequence ID" value="XM_003173694.1"/>
</dbReference>
<reference evidence="3" key="1">
    <citation type="journal article" date="2012" name="MBio">
        <title>Comparative genome analysis of Trichophyton rubrum and related dermatophytes reveals candidate genes involved in infection.</title>
        <authorList>
            <person name="Martinez D.A."/>
            <person name="Oliver B.G."/>
            <person name="Graeser Y."/>
            <person name="Goldberg J.M."/>
            <person name="Li W."/>
            <person name="Martinez-Rossi N.M."/>
            <person name="Monod M."/>
            <person name="Shelest E."/>
            <person name="Barton R.C."/>
            <person name="Birch E."/>
            <person name="Brakhage A.A."/>
            <person name="Chen Z."/>
            <person name="Gurr S.J."/>
            <person name="Heiman D."/>
            <person name="Heitman J."/>
            <person name="Kosti I."/>
            <person name="Rossi A."/>
            <person name="Saif S."/>
            <person name="Samalova M."/>
            <person name="Saunders C.W."/>
            <person name="Shea T."/>
            <person name="Summerbell R.C."/>
            <person name="Xu J."/>
            <person name="Young S."/>
            <person name="Zeng Q."/>
            <person name="Birren B.W."/>
            <person name="Cuomo C.A."/>
            <person name="White T.C."/>
        </authorList>
    </citation>
    <scope>NUCLEOTIDE SEQUENCE [LARGE SCALE GENOMIC DNA]</scope>
    <source>
        <strain evidence="3">ATCC MYA-4604 / CBS 118893</strain>
    </source>
</reference>
<dbReference type="AlphaFoldDB" id="E4UUE5"/>
<dbReference type="EMBL" id="DS989824">
    <property type="protein sequence ID" value="EFR00912.1"/>
    <property type="molecule type" value="Genomic_DNA"/>
</dbReference>
<dbReference type="OrthoDB" id="5346621at2759"/>
<sequence length="138" mass="15054">MASKLASRPFSTTAKLMRKLTWTLNGTTTDVTWVTEQTEESVDHVPGLEGVVSARVNGNPHCTPKTGDVWHGSVELYNSTGTRVTSAHVYPNGYIKFSKKKYQGVKLSPHPRAPVIAPESPMTTNANTKQSSSKPTKK</sequence>
<dbReference type="HOGENOM" id="CLU_1834716_0_0_1"/>
<name>E4UUE5_ARTGP</name>
<proteinExistence type="predicted"/>
<gene>
    <name evidence="2" type="ORF">MGYG_03915</name>
</gene>
<dbReference type="InParanoid" id="E4UUE5"/>
<dbReference type="GeneID" id="10029025"/>
<feature type="region of interest" description="Disordered" evidence="1">
    <location>
        <begin position="108"/>
        <end position="138"/>
    </location>
</feature>
<accession>E4UUE5</accession>